<gene>
    <name evidence="4" type="ORF">GM668_11100</name>
</gene>
<protein>
    <submittedName>
        <fullName evidence="4">Transporter substrate-binding domain-containing protein</fullName>
    </submittedName>
</protein>
<evidence type="ECO:0000256" key="1">
    <source>
        <dbReference type="ARBA" id="ARBA00022729"/>
    </source>
</evidence>
<sequence length="266" mass="30192">MQPVALSYCYIEHREARVARLFIWFAVALACQAAVAADLTVGFNTDRPPYVYLDAAGNVAGIEVDMARALLARLGYGMKSEVMSKSRMLPALKGGQADIVMSVHGTDEPGVYYSDGVVEYVNIAVSRKADRIRLATDTDLDQYRFIIWQNGWADLGPAFAARYRPDAQGRFRDNYFQSSTQDAQARVFWARRVDVIVVDRYVFNWYRRQLAATMKTDDEVEYHDIFPNTTVFAAAFADRDVRDRFNAALKAMRADGGYQDIVNRYR</sequence>
<feature type="domain" description="Solute-binding protein family 3/N-terminal" evidence="3">
    <location>
        <begin position="38"/>
        <end position="266"/>
    </location>
</feature>
<dbReference type="SMART" id="SM00062">
    <property type="entry name" value="PBPb"/>
    <property type="match status" value="1"/>
</dbReference>
<dbReference type="Proteomes" id="UP000484015">
    <property type="component" value="Unassembled WGS sequence"/>
</dbReference>
<name>A0A6L6PZN1_9BURK</name>
<evidence type="ECO:0000313" key="4">
    <source>
        <dbReference type="EMBL" id="MTW02629.1"/>
    </source>
</evidence>
<dbReference type="PANTHER" id="PTHR35936">
    <property type="entry name" value="MEMBRANE-BOUND LYTIC MUREIN TRANSGLYCOSYLASE F"/>
    <property type="match status" value="1"/>
</dbReference>
<dbReference type="OrthoDB" id="245568at2"/>
<proteinExistence type="predicted"/>
<evidence type="ECO:0000259" key="3">
    <source>
        <dbReference type="SMART" id="SM00062"/>
    </source>
</evidence>
<dbReference type="Pfam" id="PF00497">
    <property type="entry name" value="SBP_bac_3"/>
    <property type="match status" value="1"/>
</dbReference>
<dbReference type="AlphaFoldDB" id="A0A6L6PZN1"/>
<evidence type="ECO:0000313" key="5">
    <source>
        <dbReference type="Proteomes" id="UP000484015"/>
    </source>
</evidence>
<dbReference type="PANTHER" id="PTHR35936:SF38">
    <property type="entry name" value="GLUTAMINE-BINDING PERIPLASMIC PROTEIN"/>
    <property type="match status" value="1"/>
</dbReference>
<dbReference type="Gene3D" id="3.40.190.10">
    <property type="entry name" value="Periplasmic binding protein-like II"/>
    <property type="match status" value="2"/>
</dbReference>
<dbReference type="SUPFAM" id="SSF53850">
    <property type="entry name" value="Periplasmic binding protein-like II"/>
    <property type="match status" value="1"/>
</dbReference>
<accession>A0A6L6PZN1</accession>
<reference evidence="4 5" key="1">
    <citation type="submission" date="2019-11" db="EMBL/GenBank/DDBJ databases">
        <title>Type strains purchased from KCTC, JCM and DSMZ.</title>
        <authorList>
            <person name="Lu H."/>
        </authorList>
    </citation>
    <scope>NUCLEOTIDE SEQUENCE [LARGE SCALE GENOMIC DNA]</scope>
    <source>
        <strain evidence="4 5">KCTC 42409</strain>
    </source>
</reference>
<keyword evidence="1 2" id="KW-0732">Signal</keyword>
<organism evidence="4 5">
    <name type="scientific">Pseudoduganella ginsengisoli</name>
    <dbReference type="NCBI Taxonomy" id="1462440"/>
    <lineage>
        <taxon>Bacteria</taxon>
        <taxon>Pseudomonadati</taxon>
        <taxon>Pseudomonadota</taxon>
        <taxon>Betaproteobacteria</taxon>
        <taxon>Burkholderiales</taxon>
        <taxon>Oxalobacteraceae</taxon>
        <taxon>Telluria group</taxon>
        <taxon>Pseudoduganella</taxon>
    </lineage>
</organism>
<keyword evidence="5" id="KW-1185">Reference proteome</keyword>
<comment type="caution">
    <text evidence="4">The sequence shown here is derived from an EMBL/GenBank/DDBJ whole genome shotgun (WGS) entry which is preliminary data.</text>
</comment>
<evidence type="ECO:0000256" key="2">
    <source>
        <dbReference type="SAM" id="SignalP"/>
    </source>
</evidence>
<dbReference type="InterPro" id="IPR001638">
    <property type="entry name" value="Solute-binding_3/MltF_N"/>
</dbReference>
<dbReference type="EMBL" id="WNLA01000005">
    <property type="protein sequence ID" value="MTW02629.1"/>
    <property type="molecule type" value="Genomic_DNA"/>
</dbReference>
<feature type="chain" id="PRO_5026684827" evidence="2">
    <location>
        <begin position="37"/>
        <end position="266"/>
    </location>
</feature>
<feature type="signal peptide" evidence="2">
    <location>
        <begin position="1"/>
        <end position="36"/>
    </location>
</feature>